<evidence type="ECO:0000313" key="3">
    <source>
        <dbReference type="Proteomes" id="UP000629025"/>
    </source>
</evidence>
<dbReference type="Pfam" id="PF00534">
    <property type="entry name" value="Glycos_transf_1"/>
    <property type="match status" value="1"/>
</dbReference>
<feature type="domain" description="Glycosyl transferase family 1" evidence="1">
    <location>
        <begin position="218"/>
        <end position="288"/>
    </location>
</feature>
<reference evidence="3" key="1">
    <citation type="journal article" date="2019" name="Int. J. Syst. Evol. Microbiol.">
        <title>The Global Catalogue of Microorganisms (GCM) 10K type strain sequencing project: providing services to taxonomists for standard genome sequencing and annotation.</title>
        <authorList>
            <consortium name="The Broad Institute Genomics Platform"/>
            <consortium name="The Broad Institute Genome Sequencing Center for Infectious Disease"/>
            <person name="Wu L."/>
            <person name="Ma J."/>
        </authorList>
    </citation>
    <scope>NUCLEOTIDE SEQUENCE [LARGE SCALE GENOMIC DNA]</scope>
    <source>
        <strain evidence="3">CGMCC 1.15341</strain>
    </source>
</reference>
<gene>
    <name evidence="2" type="ORF">GCM10011352_36420</name>
</gene>
<name>A0ABQ1KSD0_9GAMM</name>
<dbReference type="InterPro" id="IPR001296">
    <property type="entry name" value="Glyco_trans_1"/>
</dbReference>
<accession>A0ABQ1KSD0</accession>
<comment type="caution">
    <text evidence="2">The sequence shown here is derived from an EMBL/GenBank/DDBJ whole genome shotgun (WGS) entry which is preliminary data.</text>
</comment>
<protein>
    <recommendedName>
        <fullName evidence="1">Glycosyl transferase family 1 domain-containing protein</fullName>
    </recommendedName>
</protein>
<sequence>MVFMTSNEKKIKWLGIHDHANYAAKWLDQETPYSWLRVFEKADCIERHAFLREGNLSHKMSGPIRGVNYRFFKEGFESWVEEIEKLSPDVILYNLCWYSDAIKPLVRLKASLPNSIHIIRVHHDVSYLSMQRGFKETVLECDVAIVPTENQAEELRNIGFSGDTHVLPFGINQNEFNIYKKEFKERRIDIISATNTHPARNLPLLNKVYEKLTAKGINVKNVVGLPRTELSELLGDSKIFLLTSMTEASGSRIMLEAIAAGCYPIAFAECRTAKEVLDSHGFGTVINTEIKLKMPQKKVKVPFFAASNISNRIHTMLNELKGFDGSQIRLSDDYFYDNEIEKLLNILRRYG</sequence>
<dbReference type="Proteomes" id="UP000629025">
    <property type="component" value="Unassembled WGS sequence"/>
</dbReference>
<dbReference type="EMBL" id="BMIJ01000008">
    <property type="protein sequence ID" value="GGC06883.1"/>
    <property type="molecule type" value="Genomic_DNA"/>
</dbReference>
<evidence type="ECO:0000313" key="2">
    <source>
        <dbReference type="EMBL" id="GGC06883.1"/>
    </source>
</evidence>
<organism evidence="2 3">
    <name type="scientific">Marinobacterium zhoushanense</name>
    <dbReference type="NCBI Taxonomy" id="1679163"/>
    <lineage>
        <taxon>Bacteria</taxon>
        <taxon>Pseudomonadati</taxon>
        <taxon>Pseudomonadota</taxon>
        <taxon>Gammaproteobacteria</taxon>
        <taxon>Oceanospirillales</taxon>
        <taxon>Oceanospirillaceae</taxon>
        <taxon>Marinobacterium</taxon>
    </lineage>
</organism>
<evidence type="ECO:0000259" key="1">
    <source>
        <dbReference type="Pfam" id="PF00534"/>
    </source>
</evidence>
<proteinExistence type="predicted"/>
<keyword evidence="3" id="KW-1185">Reference proteome</keyword>
<dbReference type="Gene3D" id="3.40.50.2000">
    <property type="entry name" value="Glycogen Phosphorylase B"/>
    <property type="match status" value="1"/>
</dbReference>
<dbReference type="SUPFAM" id="SSF53756">
    <property type="entry name" value="UDP-Glycosyltransferase/glycogen phosphorylase"/>
    <property type="match status" value="1"/>
</dbReference>